<feature type="transmembrane region" description="Helical" evidence="1">
    <location>
        <begin position="6"/>
        <end position="30"/>
    </location>
</feature>
<accession>A0A1I2TZB9</accession>
<evidence type="ECO:0000313" key="2">
    <source>
        <dbReference type="EMBL" id="SFG68717.1"/>
    </source>
</evidence>
<sequence length="46" mass="5049">MTEIIITELMVTILGGIIVLGVAFMIRTLVDKGHVPRPSLDNSDRI</sequence>
<protein>
    <submittedName>
        <fullName evidence="2">Uncharacterized protein</fullName>
    </submittedName>
</protein>
<reference evidence="2 3" key="1">
    <citation type="submission" date="2016-10" db="EMBL/GenBank/DDBJ databases">
        <authorList>
            <person name="de Groot N.N."/>
        </authorList>
    </citation>
    <scope>NUCLEOTIDE SEQUENCE [LARGE SCALE GENOMIC DNA]</scope>
    <source>
        <strain>J11</strain>
        <strain evidence="3">PG 39</strain>
    </source>
</reference>
<evidence type="ECO:0000256" key="1">
    <source>
        <dbReference type="SAM" id="Phobius"/>
    </source>
</evidence>
<dbReference type="RefSeq" id="WP_177180119.1">
    <property type="nucleotide sequence ID" value="NZ_FOPJ01000010.1"/>
</dbReference>
<keyword evidence="3" id="KW-1185">Reference proteome</keyword>
<evidence type="ECO:0000313" key="3">
    <source>
        <dbReference type="Proteomes" id="UP000199065"/>
    </source>
</evidence>
<organism evidence="2 3">
    <name type="scientific">Corynebacterium spheniscorum</name>
    <dbReference type="NCBI Taxonomy" id="185761"/>
    <lineage>
        <taxon>Bacteria</taxon>
        <taxon>Bacillati</taxon>
        <taxon>Actinomycetota</taxon>
        <taxon>Actinomycetes</taxon>
        <taxon>Mycobacteriales</taxon>
        <taxon>Corynebacteriaceae</taxon>
        <taxon>Corynebacterium</taxon>
    </lineage>
</organism>
<dbReference type="EMBL" id="FOPJ01000010">
    <property type="protein sequence ID" value="SFG68717.1"/>
    <property type="molecule type" value="Genomic_DNA"/>
</dbReference>
<keyword evidence="1" id="KW-0472">Membrane</keyword>
<dbReference type="AlphaFoldDB" id="A0A1I2TZB9"/>
<dbReference type="Proteomes" id="UP000199065">
    <property type="component" value="Unassembled WGS sequence"/>
</dbReference>
<name>A0A1I2TZB9_9CORY</name>
<keyword evidence="1" id="KW-1133">Transmembrane helix</keyword>
<gene>
    <name evidence="2" type="ORF">SAMN05660282_01623</name>
</gene>
<proteinExistence type="predicted"/>
<keyword evidence="1" id="KW-0812">Transmembrane</keyword>